<dbReference type="HAMAP" id="MF_00122">
    <property type="entry name" value="GatC"/>
    <property type="match status" value="1"/>
</dbReference>
<evidence type="ECO:0000256" key="1">
    <source>
        <dbReference type="HAMAP-Rule" id="MF_00122"/>
    </source>
</evidence>
<dbReference type="Pfam" id="PF02686">
    <property type="entry name" value="GatC"/>
    <property type="match status" value="1"/>
</dbReference>
<dbReference type="GO" id="GO:0070681">
    <property type="term" value="P:glutaminyl-tRNAGln biosynthesis via transamidation"/>
    <property type="evidence" value="ECO:0007669"/>
    <property type="project" value="TreeGrafter"/>
</dbReference>
<accession>A0A1G2CHD0</accession>
<dbReference type="NCBIfam" id="TIGR00135">
    <property type="entry name" value="gatC"/>
    <property type="match status" value="1"/>
</dbReference>
<proteinExistence type="inferred from homology"/>
<comment type="caution">
    <text evidence="3">The sequence shown here is derived from an EMBL/GenBank/DDBJ whole genome shotgun (WGS) entry which is preliminary data.</text>
</comment>
<dbReference type="GO" id="GO:0050566">
    <property type="term" value="F:asparaginyl-tRNA synthase (glutamine-hydrolyzing) activity"/>
    <property type="evidence" value="ECO:0007669"/>
    <property type="project" value="RHEA"/>
</dbReference>
<evidence type="ECO:0000313" key="3">
    <source>
        <dbReference type="EMBL" id="OGZ00796.1"/>
    </source>
</evidence>
<dbReference type="PANTHER" id="PTHR15004:SF0">
    <property type="entry name" value="GLUTAMYL-TRNA(GLN) AMIDOTRANSFERASE SUBUNIT C, MITOCHONDRIAL"/>
    <property type="match status" value="1"/>
</dbReference>
<keyword evidence="1" id="KW-0648">Protein biosynthesis</keyword>
<keyword evidence="1" id="KW-0067">ATP-binding</keyword>
<name>A0A1G2CHD0_9BACT</name>
<feature type="compositionally biased region" description="Basic and acidic residues" evidence="2">
    <location>
        <begin position="63"/>
        <end position="72"/>
    </location>
</feature>
<evidence type="ECO:0000313" key="4">
    <source>
        <dbReference type="Proteomes" id="UP000176287"/>
    </source>
</evidence>
<keyword evidence="1" id="KW-0547">Nucleotide-binding</keyword>
<dbReference type="GO" id="GO:0006412">
    <property type="term" value="P:translation"/>
    <property type="evidence" value="ECO:0007669"/>
    <property type="project" value="UniProtKB-UniRule"/>
</dbReference>
<dbReference type="InterPro" id="IPR036113">
    <property type="entry name" value="Asp/Glu-ADT_sf_sub_c"/>
</dbReference>
<comment type="catalytic activity">
    <reaction evidence="1">
        <text>L-aspartyl-tRNA(Asn) + L-glutamine + ATP + H2O = L-asparaginyl-tRNA(Asn) + L-glutamate + ADP + phosphate + 2 H(+)</text>
        <dbReference type="Rhea" id="RHEA:14513"/>
        <dbReference type="Rhea" id="RHEA-COMP:9674"/>
        <dbReference type="Rhea" id="RHEA-COMP:9677"/>
        <dbReference type="ChEBI" id="CHEBI:15377"/>
        <dbReference type="ChEBI" id="CHEBI:15378"/>
        <dbReference type="ChEBI" id="CHEBI:29985"/>
        <dbReference type="ChEBI" id="CHEBI:30616"/>
        <dbReference type="ChEBI" id="CHEBI:43474"/>
        <dbReference type="ChEBI" id="CHEBI:58359"/>
        <dbReference type="ChEBI" id="CHEBI:78515"/>
        <dbReference type="ChEBI" id="CHEBI:78516"/>
        <dbReference type="ChEBI" id="CHEBI:456216"/>
    </reaction>
</comment>
<protein>
    <recommendedName>
        <fullName evidence="1">Aspartyl/glutamyl-tRNA(Asn/Gln) amidotransferase subunit C</fullName>
        <shortName evidence="1">Asp/Glu-ADT subunit C</shortName>
        <ecNumber evidence="1">6.3.5.-</ecNumber>
    </recommendedName>
</protein>
<dbReference type="AlphaFoldDB" id="A0A1G2CHD0"/>
<dbReference type="STRING" id="1798649.A3B13_00435"/>
<dbReference type="GO" id="GO:0050567">
    <property type="term" value="F:glutaminyl-tRNA synthase (glutamine-hydrolyzing) activity"/>
    <property type="evidence" value="ECO:0007669"/>
    <property type="project" value="UniProtKB-UniRule"/>
</dbReference>
<dbReference type="EC" id="6.3.5.-" evidence="1"/>
<dbReference type="Proteomes" id="UP000176287">
    <property type="component" value="Unassembled WGS sequence"/>
</dbReference>
<organism evidence="3 4">
    <name type="scientific">Candidatus Liptonbacteria bacterium RIFCSPLOWO2_01_FULL_45_15</name>
    <dbReference type="NCBI Taxonomy" id="1798649"/>
    <lineage>
        <taxon>Bacteria</taxon>
        <taxon>Candidatus Liptoniibacteriota</taxon>
    </lineage>
</organism>
<dbReference type="SUPFAM" id="SSF141000">
    <property type="entry name" value="Glu-tRNAGln amidotransferase C subunit"/>
    <property type="match status" value="1"/>
</dbReference>
<dbReference type="EMBL" id="MHKZ01000012">
    <property type="protein sequence ID" value="OGZ00796.1"/>
    <property type="molecule type" value="Genomic_DNA"/>
</dbReference>
<reference evidence="3 4" key="1">
    <citation type="journal article" date="2016" name="Nat. Commun.">
        <title>Thousands of microbial genomes shed light on interconnected biogeochemical processes in an aquifer system.</title>
        <authorList>
            <person name="Anantharaman K."/>
            <person name="Brown C.T."/>
            <person name="Hug L.A."/>
            <person name="Sharon I."/>
            <person name="Castelle C.J."/>
            <person name="Probst A.J."/>
            <person name="Thomas B.C."/>
            <person name="Singh A."/>
            <person name="Wilkins M.J."/>
            <person name="Karaoz U."/>
            <person name="Brodie E.L."/>
            <person name="Williams K.H."/>
            <person name="Hubbard S.S."/>
            <person name="Banfield J.F."/>
        </authorList>
    </citation>
    <scope>NUCLEOTIDE SEQUENCE [LARGE SCALE GENOMIC DNA]</scope>
</reference>
<comment type="function">
    <text evidence="1">Allows the formation of correctly charged Asn-tRNA(Asn) or Gln-tRNA(Gln) through the transamidation of misacylated Asp-tRNA(Asn) or Glu-tRNA(Gln) in organisms which lack either or both of asparaginyl-tRNA or glutaminyl-tRNA synthetases. The reaction takes place in the presence of glutamine and ATP through an activated phospho-Asp-tRNA(Asn) or phospho-Glu-tRNA(Gln).</text>
</comment>
<sequence>MSDSSISKKALEHLAELSRIKLDEKEEEKLLEDMRKILAYFDELKSLDTSGVEPMNGGTELKNSFREDEERISTNQGAGVDAFPETKDGFLKVPPVFE</sequence>
<dbReference type="InterPro" id="IPR003837">
    <property type="entry name" value="GatC"/>
</dbReference>
<comment type="similarity">
    <text evidence="1">Belongs to the GatC family.</text>
</comment>
<dbReference type="PANTHER" id="PTHR15004">
    <property type="entry name" value="GLUTAMYL-TRNA(GLN) AMIDOTRANSFERASE SUBUNIT C, MITOCHONDRIAL"/>
    <property type="match status" value="1"/>
</dbReference>
<keyword evidence="1" id="KW-0436">Ligase</keyword>
<dbReference type="GO" id="GO:0006450">
    <property type="term" value="P:regulation of translational fidelity"/>
    <property type="evidence" value="ECO:0007669"/>
    <property type="project" value="InterPro"/>
</dbReference>
<dbReference type="Gene3D" id="1.10.20.60">
    <property type="entry name" value="Glu-tRNAGln amidotransferase C subunit, N-terminal domain"/>
    <property type="match status" value="1"/>
</dbReference>
<dbReference type="GO" id="GO:0005524">
    <property type="term" value="F:ATP binding"/>
    <property type="evidence" value="ECO:0007669"/>
    <property type="project" value="UniProtKB-KW"/>
</dbReference>
<gene>
    <name evidence="1" type="primary">gatC</name>
    <name evidence="3" type="ORF">A3B13_00435</name>
</gene>
<feature type="region of interest" description="Disordered" evidence="2">
    <location>
        <begin position="49"/>
        <end position="86"/>
    </location>
</feature>
<evidence type="ECO:0000256" key="2">
    <source>
        <dbReference type="SAM" id="MobiDB-lite"/>
    </source>
</evidence>
<comment type="catalytic activity">
    <reaction evidence="1">
        <text>L-glutamyl-tRNA(Gln) + L-glutamine + ATP + H2O = L-glutaminyl-tRNA(Gln) + L-glutamate + ADP + phosphate + H(+)</text>
        <dbReference type="Rhea" id="RHEA:17521"/>
        <dbReference type="Rhea" id="RHEA-COMP:9681"/>
        <dbReference type="Rhea" id="RHEA-COMP:9684"/>
        <dbReference type="ChEBI" id="CHEBI:15377"/>
        <dbReference type="ChEBI" id="CHEBI:15378"/>
        <dbReference type="ChEBI" id="CHEBI:29985"/>
        <dbReference type="ChEBI" id="CHEBI:30616"/>
        <dbReference type="ChEBI" id="CHEBI:43474"/>
        <dbReference type="ChEBI" id="CHEBI:58359"/>
        <dbReference type="ChEBI" id="CHEBI:78520"/>
        <dbReference type="ChEBI" id="CHEBI:78521"/>
        <dbReference type="ChEBI" id="CHEBI:456216"/>
    </reaction>
</comment>
<comment type="subunit">
    <text evidence="1">Heterotrimer of A, B and C subunits.</text>
</comment>